<accession>E4WPW6</accession>
<dbReference type="Proteomes" id="UP000001307">
    <property type="component" value="Unassembled WGS sequence"/>
</dbReference>
<dbReference type="InParanoid" id="E4WPW6"/>
<name>E4WPW6_OIKDI</name>
<dbReference type="OrthoDB" id="10330863at2759"/>
<dbReference type="EMBL" id="FN653015">
    <property type="protein sequence ID" value="CBY20787.1"/>
    <property type="molecule type" value="Genomic_DNA"/>
</dbReference>
<gene>
    <name evidence="1" type="ORF">GSOID_T00000793001</name>
</gene>
<protein>
    <submittedName>
        <fullName evidence="1">Uncharacterized protein</fullName>
    </submittedName>
</protein>
<sequence>MVKKLGTISDIDKKSYFLIVDRQSFIVKDKALKKSKVIKHGNESILSVNTKKLDLITKASDFDEYILIKKPGSKKLSVKRAYVHSLRPQPADNTDDGETTAIRRDNYREAKLRVQEELGGARQKRILAERKKEKQVFDHGASLDASQENYAPLPKIVKRLGGKRH</sequence>
<proteinExistence type="predicted"/>
<evidence type="ECO:0000313" key="1">
    <source>
        <dbReference type="EMBL" id="CBY20787.1"/>
    </source>
</evidence>
<organism evidence="1">
    <name type="scientific">Oikopleura dioica</name>
    <name type="common">Tunicate</name>
    <dbReference type="NCBI Taxonomy" id="34765"/>
    <lineage>
        <taxon>Eukaryota</taxon>
        <taxon>Metazoa</taxon>
        <taxon>Chordata</taxon>
        <taxon>Tunicata</taxon>
        <taxon>Appendicularia</taxon>
        <taxon>Copelata</taxon>
        <taxon>Oikopleuridae</taxon>
        <taxon>Oikopleura</taxon>
    </lineage>
</organism>
<reference evidence="1" key="1">
    <citation type="journal article" date="2010" name="Science">
        <title>Plasticity of animal genome architecture unmasked by rapid evolution of a pelagic tunicate.</title>
        <authorList>
            <person name="Denoeud F."/>
            <person name="Henriet S."/>
            <person name="Mungpakdee S."/>
            <person name="Aury J.M."/>
            <person name="Da Silva C."/>
            <person name="Brinkmann H."/>
            <person name="Mikhaleva J."/>
            <person name="Olsen L.C."/>
            <person name="Jubin C."/>
            <person name="Canestro C."/>
            <person name="Bouquet J.M."/>
            <person name="Danks G."/>
            <person name="Poulain J."/>
            <person name="Campsteijn C."/>
            <person name="Adamski M."/>
            <person name="Cross I."/>
            <person name="Yadetie F."/>
            <person name="Muffato M."/>
            <person name="Louis A."/>
            <person name="Butcher S."/>
            <person name="Tsagkogeorga G."/>
            <person name="Konrad A."/>
            <person name="Singh S."/>
            <person name="Jensen M.F."/>
            <person name="Cong E.H."/>
            <person name="Eikeseth-Otteraa H."/>
            <person name="Noel B."/>
            <person name="Anthouard V."/>
            <person name="Porcel B.M."/>
            <person name="Kachouri-Lafond R."/>
            <person name="Nishino A."/>
            <person name="Ugolini M."/>
            <person name="Chourrout P."/>
            <person name="Nishida H."/>
            <person name="Aasland R."/>
            <person name="Huzurbazar S."/>
            <person name="Westhof E."/>
            <person name="Delsuc F."/>
            <person name="Lehrach H."/>
            <person name="Reinhardt R."/>
            <person name="Weissenbach J."/>
            <person name="Roy S.W."/>
            <person name="Artiguenave F."/>
            <person name="Postlethwait J.H."/>
            <person name="Manak J.R."/>
            <person name="Thompson E.M."/>
            <person name="Jaillon O."/>
            <person name="Du Pasquier L."/>
            <person name="Boudinot P."/>
            <person name="Liberles D.A."/>
            <person name="Volff J.N."/>
            <person name="Philippe H."/>
            <person name="Lenhard B."/>
            <person name="Roest Crollius H."/>
            <person name="Wincker P."/>
            <person name="Chourrout D."/>
        </authorList>
    </citation>
    <scope>NUCLEOTIDE SEQUENCE [LARGE SCALE GENOMIC DNA]</scope>
</reference>
<dbReference type="AlphaFoldDB" id="E4WPW6"/>
<evidence type="ECO:0000313" key="2">
    <source>
        <dbReference type="Proteomes" id="UP000001307"/>
    </source>
</evidence>
<keyword evidence="2" id="KW-1185">Reference proteome</keyword>